<evidence type="ECO:0000256" key="3">
    <source>
        <dbReference type="ARBA" id="ARBA00022723"/>
    </source>
</evidence>
<dbReference type="Proteomes" id="UP000267164">
    <property type="component" value="Chromosome"/>
</dbReference>
<evidence type="ECO:0000256" key="4">
    <source>
        <dbReference type="ARBA" id="ARBA00022801"/>
    </source>
</evidence>
<dbReference type="OrthoDB" id="3196337at2"/>
<proteinExistence type="inferred from homology"/>
<evidence type="ECO:0000259" key="6">
    <source>
        <dbReference type="SMART" id="SM00849"/>
    </source>
</evidence>
<keyword evidence="4 7" id="KW-0378">Hydrolase</keyword>
<dbReference type="KEGG" id="nyu:D7D52_19630"/>
<evidence type="ECO:0000256" key="5">
    <source>
        <dbReference type="ARBA" id="ARBA00022833"/>
    </source>
</evidence>
<dbReference type="InterPro" id="IPR001279">
    <property type="entry name" value="Metallo-B-lactamas"/>
</dbReference>
<dbReference type="SMART" id="SM00849">
    <property type="entry name" value="Lactamase_B"/>
    <property type="match status" value="1"/>
</dbReference>
<keyword evidence="3" id="KW-0479">Metal-binding</keyword>
<comment type="cofactor">
    <cofactor evidence="1">
        <name>Zn(2+)</name>
        <dbReference type="ChEBI" id="CHEBI:29105"/>
    </cofactor>
</comment>
<dbReference type="EMBL" id="CP032568">
    <property type="protein sequence ID" value="AYF75691.1"/>
    <property type="molecule type" value="Genomic_DNA"/>
</dbReference>
<dbReference type="PANTHER" id="PTHR42978">
    <property type="entry name" value="QUORUM-QUENCHING LACTONASE YTNP-RELATED-RELATED"/>
    <property type="match status" value="1"/>
</dbReference>
<reference evidence="7 8" key="1">
    <citation type="submission" date="2018-09" db="EMBL/GenBank/DDBJ databases">
        <title>Nocardia yunnanensis sp. nov., an actinomycete isolated from a soil sample.</title>
        <authorList>
            <person name="Zhang J."/>
        </authorList>
    </citation>
    <scope>NUCLEOTIDE SEQUENCE [LARGE SCALE GENOMIC DNA]</scope>
    <source>
        <strain evidence="7 8">CFHS0054</strain>
    </source>
</reference>
<feature type="domain" description="Metallo-beta-lactamase" evidence="6">
    <location>
        <begin position="2"/>
        <end position="201"/>
    </location>
</feature>
<name>A0A386ZDF6_9NOCA</name>
<evidence type="ECO:0000313" key="8">
    <source>
        <dbReference type="Proteomes" id="UP000267164"/>
    </source>
</evidence>
<keyword evidence="5" id="KW-0862">Zinc</keyword>
<comment type="similarity">
    <text evidence="2">Belongs to the metallo-beta-lactamase superfamily.</text>
</comment>
<evidence type="ECO:0000256" key="2">
    <source>
        <dbReference type="ARBA" id="ARBA00007749"/>
    </source>
</evidence>
<dbReference type="SUPFAM" id="SSF56281">
    <property type="entry name" value="Metallo-hydrolase/oxidoreductase"/>
    <property type="match status" value="1"/>
</dbReference>
<dbReference type="AlphaFoldDB" id="A0A386ZDF6"/>
<dbReference type="InterPro" id="IPR051013">
    <property type="entry name" value="MBL_superfamily_lactonases"/>
</dbReference>
<dbReference type="GO" id="GO:0046872">
    <property type="term" value="F:metal ion binding"/>
    <property type="evidence" value="ECO:0007669"/>
    <property type="project" value="UniProtKB-KW"/>
</dbReference>
<dbReference type="PANTHER" id="PTHR42978:SF7">
    <property type="entry name" value="METALLO-HYDROLASE RV2300C-RELATED"/>
    <property type="match status" value="1"/>
</dbReference>
<dbReference type="Gene3D" id="3.60.15.10">
    <property type="entry name" value="Ribonuclease Z/Hydroxyacylglutathione hydrolase-like"/>
    <property type="match status" value="1"/>
</dbReference>
<dbReference type="GO" id="GO:0016787">
    <property type="term" value="F:hydrolase activity"/>
    <property type="evidence" value="ECO:0007669"/>
    <property type="project" value="UniProtKB-KW"/>
</dbReference>
<keyword evidence="8" id="KW-1185">Reference proteome</keyword>
<gene>
    <name evidence="7" type="ORF">D7D52_19630</name>
</gene>
<evidence type="ECO:0000313" key="7">
    <source>
        <dbReference type="EMBL" id="AYF75691.1"/>
    </source>
</evidence>
<accession>A0A386ZDF6</accession>
<dbReference type="Pfam" id="PF00753">
    <property type="entry name" value="Lactamase_B"/>
    <property type="match status" value="1"/>
</dbReference>
<protein>
    <submittedName>
        <fullName evidence="7">MBL fold metallo-hydrolase</fullName>
    </submittedName>
</protein>
<sequence length="213" mass="23718">MPRWMRHLIRPAFDPAETAVRQIERLGFTREDVRHIIVTHLDMDHIGGIADFPHAKIHTTAAEMLAAVVNPGRRERARYRRVQWAHGAQFVEHGPGGESWRGFPAAQELTAIAPGLVLIPTPGHTRGHACVAVDSGLRWLLHCGDAFYHWGAIDGRAAIPWSVKAMEALATYDREKLLENRQRIAELHRGDDHGLRIVSAHDPADLAACVTPT</sequence>
<dbReference type="InterPro" id="IPR036866">
    <property type="entry name" value="RibonucZ/Hydroxyglut_hydro"/>
</dbReference>
<organism evidence="7 8">
    <name type="scientific">Nocardia yunnanensis</name>
    <dbReference type="NCBI Taxonomy" id="2382165"/>
    <lineage>
        <taxon>Bacteria</taxon>
        <taxon>Bacillati</taxon>
        <taxon>Actinomycetota</taxon>
        <taxon>Actinomycetes</taxon>
        <taxon>Mycobacteriales</taxon>
        <taxon>Nocardiaceae</taxon>
        <taxon>Nocardia</taxon>
    </lineage>
</organism>
<evidence type="ECO:0000256" key="1">
    <source>
        <dbReference type="ARBA" id="ARBA00001947"/>
    </source>
</evidence>